<comment type="caution">
    <text evidence="1">The sequence shown here is derived from an EMBL/GenBank/DDBJ whole genome shotgun (WGS) entry which is preliminary data.</text>
</comment>
<dbReference type="AlphaFoldDB" id="A0A1J8PIY0"/>
<protein>
    <recommendedName>
        <fullName evidence="3">SnoaL-like domain-containing protein</fullName>
    </recommendedName>
</protein>
<dbReference type="EMBL" id="LVVM01006558">
    <property type="protein sequence ID" value="OJA07755.1"/>
    <property type="molecule type" value="Genomic_DNA"/>
</dbReference>
<dbReference type="Proteomes" id="UP000183567">
    <property type="component" value="Unassembled WGS sequence"/>
</dbReference>
<reference evidence="1 2" key="1">
    <citation type="submission" date="2016-03" db="EMBL/GenBank/DDBJ databases">
        <title>Comparative genomics of the ectomycorrhizal sister species Rhizopogon vinicolor and Rhizopogon vesiculosus (Basidiomycota: Boletales) reveals a divergence of the mating type B locus.</title>
        <authorList>
            <person name="Mujic A.B."/>
            <person name="Kuo A."/>
            <person name="Tritt A."/>
            <person name="Lipzen A."/>
            <person name="Chen C."/>
            <person name="Johnson J."/>
            <person name="Sharma A."/>
            <person name="Barry K."/>
            <person name="Grigoriev I.V."/>
            <person name="Spatafora J.W."/>
        </authorList>
    </citation>
    <scope>NUCLEOTIDE SEQUENCE [LARGE SCALE GENOMIC DNA]</scope>
    <source>
        <strain evidence="1 2">AM-OR11-056</strain>
    </source>
</reference>
<evidence type="ECO:0008006" key="3">
    <source>
        <dbReference type="Google" id="ProtNLM"/>
    </source>
</evidence>
<organism evidence="1 2">
    <name type="scientific">Rhizopogon vesiculosus</name>
    <dbReference type="NCBI Taxonomy" id="180088"/>
    <lineage>
        <taxon>Eukaryota</taxon>
        <taxon>Fungi</taxon>
        <taxon>Dikarya</taxon>
        <taxon>Basidiomycota</taxon>
        <taxon>Agaricomycotina</taxon>
        <taxon>Agaricomycetes</taxon>
        <taxon>Agaricomycetidae</taxon>
        <taxon>Boletales</taxon>
        <taxon>Suillineae</taxon>
        <taxon>Rhizopogonaceae</taxon>
        <taxon>Rhizopogon</taxon>
    </lineage>
</organism>
<proteinExistence type="predicted"/>
<accession>A0A1J8PIY0</accession>
<keyword evidence="2" id="KW-1185">Reference proteome</keyword>
<evidence type="ECO:0000313" key="2">
    <source>
        <dbReference type="Proteomes" id="UP000183567"/>
    </source>
</evidence>
<gene>
    <name evidence="1" type="ORF">AZE42_02992</name>
</gene>
<name>A0A1J8PIY0_9AGAM</name>
<sequence>MSSKPDLISWTQSRLGALYDARDADAFTSACDAVFFPSCEVRENHTPSTLSDFTHGILSRSAASAWVTLSWENLITTVVSGTLIITRYLKFLIRAAPAQHQTYINFSAKVEDCFVQADEYDDLRHITSLYYSSVDTTPPIHFATPHPVSQDEQK</sequence>
<evidence type="ECO:0000313" key="1">
    <source>
        <dbReference type="EMBL" id="OJA07755.1"/>
    </source>
</evidence>
<dbReference type="OrthoDB" id="3197409at2759"/>